<dbReference type="PANTHER" id="PTHR24113:SF12">
    <property type="entry name" value="RAN GTPASE-ACTIVATING PROTEIN 1"/>
    <property type="match status" value="1"/>
</dbReference>
<reference evidence="5 6" key="1">
    <citation type="submission" date="2024-09" db="EMBL/GenBank/DDBJ databases">
        <title>Chromosome-scale assembly of Riccia sorocarpa.</title>
        <authorList>
            <person name="Paukszto L."/>
        </authorList>
    </citation>
    <scope>NUCLEOTIDE SEQUENCE [LARGE SCALE GENOMIC DNA]</scope>
    <source>
        <strain evidence="5">LP-2024</strain>
        <tissue evidence="5">Aerial parts of the thallus</tissue>
    </source>
</reference>
<name>A0ABD3IBK4_9MARC</name>
<feature type="compositionally biased region" description="Basic and acidic residues" evidence="4">
    <location>
        <begin position="42"/>
        <end position="66"/>
    </location>
</feature>
<dbReference type="Gene3D" id="3.80.10.10">
    <property type="entry name" value="Ribonuclease Inhibitor"/>
    <property type="match status" value="1"/>
</dbReference>
<dbReference type="SUPFAM" id="SSF52047">
    <property type="entry name" value="RNI-like"/>
    <property type="match status" value="1"/>
</dbReference>
<dbReference type="Proteomes" id="UP001633002">
    <property type="component" value="Unassembled WGS sequence"/>
</dbReference>
<organism evidence="5 6">
    <name type="scientific">Riccia sorocarpa</name>
    <dbReference type="NCBI Taxonomy" id="122646"/>
    <lineage>
        <taxon>Eukaryota</taxon>
        <taxon>Viridiplantae</taxon>
        <taxon>Streptophyta</taxon>
        <taxon>Embryophyta</taxon>
        <taxon>Marchantiophyta</taxon>
        <taxon>Marchantiopsida</taxon>
        <taxon>Marchantiidae</taxon>
        <taxon>Marchantiales</taxon>
        <taxon>Ricciaceae</taxon>
        <taxon>Riccia</taxon>
    </lineage>
</organism>
<dbReference type="InterPro" id="IPR032675">
    <property type="entry name" value="LRR_dom_sf"/>
</dbReference>
<dbReference type="InterPro" id="IPR027038">
    <property type="entry name" value="RanGap"/>
</dbReference>
<comment type="caution">
    <text evidence="5">The sequence shown here is derived from an EMBL/GenBank/DDBJ whole genome shotgun (WGS) entry which is preliminary data.</text>
</comment>
<feature type="compositionally biased region" description="Polar residues" evidence="4">
    <location>
        <begin position="178"/>
        <end position="188"/>
    </location>
</feature>
<feature type="compositionally biased region" description="Basic and acidic residues" evidence="4">
    <location>
        <begin position="105"/>
        <end position="148"/>
    </location>
</feature>
<feature type="region of interest" description="Disordered" evidence="4">
    <location>
        <begin position="1"/>
        <end position="198"/>
    </location>
</feature>
<dbReference type="GO" id="GO:0005096">
    <property type="term" value="F:GTPase activator activity"/>
    <property type="evidence" value="ECO:0007669"/>
    <property type="project" value="UniProtKB-KW"/>
</dbReference>
<keyword evidence="2" id="KW-0433">Leucine-rich repeat</keyword>
<protein>
    <submittedName>
        <fullName evidence="5">Uncharacterized protein</fullName>
    </submittedName>
</protein>
<keyword evidence="3" id="KW-0677">Repeat</keyword>
<proteinExistence type="predicted"/>
<dbReference type="InterPro" id="IPR001611">
    <property type="entry name" value="Leu-rich_rpt"/>
</dbReference>
<evidence type="ECO:0000256" key="3">
    <source>
        <dbReference type="ARBA" id="ARBA00022737"/>
    </source>
</evidence>
<keyword evidence="6" id="KW-1185">Reference proteome</keyword>
<gene>
    <name evidence="5" type="ORF">R1sor_019075</name>
</gene>
<sequence>MSKAFGWLKGRTKDKSSRKNSASSSAGSDRKHSGEWESETESDSKPSELENPFRGKINRDIYRDYEPYGQEIGGPSEAEYGGGKWRGQGDFTTKSDDGWQQAKGTRGEYRDWRQGPRSQREGSSDSRFDDGRPQMKSDTALRDFEKPGRFLYPGRSSQDSRSSSSTGGNSLDEPDRQNPLQRRSNTMGQLEGGRPTYYSDRRQQSYSYSEAGEHSPGAKEIHPATPKFDFLLLNWPKLKSASVEKSRFEGRLLSMIEVETEVEVVGEEPTKERWSLGLVDDGVKALARAIATRGYPKLRKMSFKRCRLIFDSSFATLAKAITASNLPNLEELSFQHISYINSQGFLDLARALKTGGQFSRLTALILVDNGMQDDGLIALARQAFGSGNLSSLKKLHVGSANTGKAKSEEFHLEAAREFAQELSSSGHLPQLEDLRFSGCVHWTGAVSVVEALESRVHGAITHLDLSDTPLGSEGMRVLARALEAAPFSSLLSLKLEVTVEEIPVLFEAFQLRNLAYEHNNCLVARLNIGKWPMEELYAEYEKNRISNMELEELV</sequence>
<accession>A0ABD3IBK4</accession>
<dbReference type="Pfam" id="PF13516">
    <property type="entry name" value="LRR_6"/>
    <property type="match status" value="2"/>
</dbReference>
<dbReference type="AlphaFoldDB" id="A0ABD3IBK4"/>
<feature type="compositionally biased region" description="Low complexity" evidence="4">
    <location>
        <begin position="154"/>
        <end position="170"/>
    </location>
</feature>
<dbReference type="EMBL" id="JBJQOH010000001">
    <property type="protein sequence ID" value="KAL3701053.1"/>
    <property type="molecule type" value="Genomic_DNA"/>
</dbReference>
<evidence type="ECO:0000256" key="4">
    <source>
        <dbReference type="SAM" id="MobiDB-lite"/>
    </source>
</evidence>
<evidence type="ECO:0000256" key="2">
    <source>
        <dbReference type="ARBA" id="ARBA00022614"/>
    </source>
</evidence>
<evidence type="ECO:0000256" key="1">
    <source>
        <dbReference type="ARBA" id="ARBA00022468"/>
    </source>
</evidence>
<evidence type="ECO:0000313" key="6">
    <source>
        <dbReference type="Proteomes" id="UP001633002"/>
    </source>
</evidence>
<keyword evidence="1" id="KW-0343">GTPase activation</keyword>
<dbReference type="PANTHER" id="PTHR24113">
    <property type="entry name" value="RAN GTPASE-ACTIVATING PROTEIN 1"/>
    <property type="match status" value="1"/>
</dbReference>
<evidence type="ECO:0000313" key="5">
    <source>
        <dbReference type="EMBL" id="KAL3701053.1"/>
    </source>
</evidence>